<dbReference type="AlphaFoldDB" id="A0A0F3IWE1"/>
<evidence type="ECO:0000313" key="2">
    <source>
        <dbReference type="EMBL" id="KJV09924.1"/>
    </source>
</evidence>
<keyword evidence="2" id="KW-0503">Monooxygenase</keyword>
<feature type="domain" description="ABM" evidence="1">
    <location>
        <begin position="2"/>
        <end position="100"/>
    </location>
</feature>
<organism evidence="2 3">
    <name type="scientific">Elstera litoralis</name>
    <dbReference type="NCBI Taxonomy" id="552518"/>
    <lineage>
        <taxon>Bacteria</taxon>
        <taxon>Pseudomonadati</taxon>
        <taxon>Pseudomonadota</taxon>
        <taxon>Alphaproteobacteria</taxon>
        <taxon>Rhodospirillales</taxon>
        <taxon>Rhodospirillaceae</taxon>
        <taxon>Elstera</taxon>
    </lineage>
</organism>
<dbReference type="OrthoDB" id="287932at2"/>
<dbReference type="SUPFAM" id="SSF54909">
    <property type="entry name" value="Dimeric alpha+beta barrel"/>
    <property type="match status" value="1"/>
</dbReference>
<dbReference type="InterPro" id="IPR007138">
    <property type="entry name" value="ABM_dom"/>
</dbReference>
<dbReference type="Gene3D" id="3.30.70.100">
    <property type="match status" value="1"/>
</dbReference>
<evidence type="ECO:0000259" key="1">
    <source>
        <dbReference type="PROSITE" id="PS51725"/>
    </source>
</evidence>
<keyword evidence="3" id="KW-1185">Reference proteome</keyword>
<dbReference type="GO" id="GO:0004497">
    <property type="term" value="F:monooxygenase activity"/>
    <property type="evidence" value="ECO:0007669"/>
    <property type="project" value="UniProtKB-KW"/>
</dbReference>
<gene>
    <name evidence="2" type="ORF">VZ95_08350</name>
</gene>
<dbReference type="RefSeq" id="WP_045775443.1">
    <property type="nucleotide sequence ID" value="NZ_LAJY01000191.1"/>
</dbReference>
<comment type="caution">
    <text evidence="2">The sequence shown here is derived from an EMBL/GenBank/DDBJ whole genome shotgun (WGS) entry which is preliminary data.</text>
</comment>
<dbReference type="PANTHER" id="PTHR33336:SF3">
    <property type="entry name" value="ABM DOMAIN-CONTAINING PROTEIN"/>
    <property type="match status" value="1"/>
</dbReference>
<name>A0A0F3IWE1_9PROT</name>
<dbReference type="InterPro" id="IPR011008">
    <property type="entry name" value="Dimeric_a/b-barrel"/>
</dbReference>
<dbReference type="PROSITE" id="PS51725">
    <property type="entry name" value="ABM"/>
    <property type="match status" value="1"/>
</dbReference>
<dbReference type="InterPro" id="IPR050744">
    <property type="entry name" value="AI-2_Isomerase_LsrG"/>
</dbReference>
<evidence type="ECO:0000313" key="3">
    <source>
        <dbReference type="Proteomes" id="UP000033774"/>
    </source>
</evidence>
<proteinExistence type="predicted"/>
<accession>A0A0F3IWE1</accession>
<keyword evidence="2" id="KW-0560">Oxidoreductase</keyword>
<sequence>MLHVVAIVTAKPGKRAEVLAQFRAIVPTVLAEAGCIEYGPTVDAGVPGLPAMGPDVFVVIEKWESAEALAVHSKAPHMLAYGAATADLVVSVRVHALSPV</sequence>
<protein>
    <submittedName>
        <fullName evidence="2">Antibiotic biosynthesis monooxygenase</fullName>
    </submittedName>
</protein>
<dbReference type="Pfam" id="PF03992">
    <property type="entry name" value="ABM"/>
    <property type="match status" value="1"/>
</dbReference>
<dbReference type="PANTHER" id="PTHR33336">
    <property type="entry name" value="QUINOL MONOOXYGENASE YGIN-RELATED"/>
    <property type="match status" value="1"/>
</dbReference>
<dbReference type="GO" id="GO:0005829">
    <property type="term" value="C:cytosol"/>
    <property type="evidence" value="ECO:0007669"/>
    <property type="project" value="TreeGrafter"/>
</dbReference>
<dbReference type="EMBL" id="LAJY01000191">
    <property type="protein sequence ID" value="KJV09924.1"/>
    <property type="molecule type" value="Genomic_DNA"/>
</dbReference>
<dbReference type="PATRIC" id="fig|552518.3.peg.921"/>
<dbReference type="Proteomes" id="UP000033774">
    <property type="component" value="Unassembled WGS sequence"/>
</dbReference>
<reference evidence="2 3" key="1">
    <citation type="submission" date="2015-03" db="EMBL/GenBank/DDBJ databases">
        <title>Draft genome sequence of Elstera litoralis.</title>
        <authorList>
            <person name="Rahalkar M.C."/>
            <person name="Dhakephalkar P.K."/>
            <person name="Pore S.D."/>
            <person name="Arora P."/>
            <person name="Kapse N.G."/>
            <person name="Pandit P.S."/>
        </authorList>
    </citation>
    <scope>NUCLEOTIDE SEQUENCE [LARGE SCALE GENOMIC DNA]</scope>
    <source>
        <strain evidence="2 3">Dia-1</strain>
    </source>
</reference>